<dbReference type="InterPro" id="IPR017961">
    <property type="entry name" value="DNA_pol_Y-fam_little_finger"/>
</dbReference>
<dbReference type="Pfam" id="PF11798">
    <property type="entry name" value="IMS_HHH"/>
    <property type="match status" value="1"/>
</dbReference>
<comment type="cofactor">
    <cofactor evidence="6">
        <name>Mg(2+)</name>
        <dbReference type="ChEBI" id="CHEBI:18420"/>
    </cofactor>
    <text evidence="6">Binds 2 magnesium ions per subunit.</text>
</comment>
<feature type="site" description="Substrate discrimination" evidence="6">
    <location>
        <position position="19"/>
    </location>
</feature>
<keyword evidence="6" id="KW-0234">DNA repair</keyword>
<comment type="function">
    <text evidence="6">Poorly processive, error-prone DNA polymerase involved in untargeted mutagenesis. Copies undamaged DNA at stalled replication forks, which arise in vivo from mismatched or misaligned primer ends. These misaligned primers can be extended by PolIV. Exhibits no 3'-5' exonuclease (proofreading) activity. May be involved in translesional synthesis, in conjunction with the beta clamp from PolIII.</text>
</comment>
<dbReference type="NCBIfam" id="NF002492">
    <property type="entry name" value="PRK01810.1"/>
    <property type="match status" value="1"/>
</dbReference>
<keyword evidence="6" id="KW-0479">Metal-binding</keyword>
<evidence type="ECO:0000313" key="9">
    <source>
        <dbReference type="EMBL" id="WXB91011.1"/>
    </source>
</evidence>
<dbReference type="Pfam" id="PF11799">
    <property type="entry name" value="IMS_C"/>
    <property type="match status" value="1"/>
</dbReference>
<dbReference type="Pfam" id="PF00817">
    <property type="entry name" value="IMS"/>
    <property type="match status" value="1"/>
</dbReference>
<dbReference type="InterPro" id="IPR022880">
    <property type="entry name" value="DNApol_IV"/>
</dbReference>
<feature type="domain" description="UmuC" evidence="8">
    <location>
        <begin position="10"/>
        <end position="190"/>
    </location>
</feature>
<comment type="catalytic activity">
    <reaction evidence="6">
        <text>DNA(n) + a 2'-deoxyribonucleoside 5'-triphosphate = DNA(n+1) + diphosphate</text>
        <dbReference type="Rhea" id="RHEA:22508"/>
        <dbReference type="Rhea" id="RHEA-COMP:17339"/>
        <dbReference type="Rhea" id="RHEA-COMP:17340"/>
        <dbReference type="ChEBI" id="CHEBI:33019"/>
        <dbReference type="ChEBI" id="CHEBI:61560"/>
        <dbReference type="ChEBI" id="CHEBI:173112"/>
        <dbReference type="EC" id="2.7.7.7"/>
    </reaction>
</comment>
<dbReference type="EC" id="2.7.7.7" evidence="6"/>
<dbReference type="SUPFAM" id="SSF100879">
    <property type="entry name" value="Lesion bypass DNA polymerase (Y-family), little finger domain"/>
    <property type="match status" value="1"/>
</dbReference>
<keyword evidence="6" id="KW-0460">Magnesium</keyword>
<keyword evidence="3 6" id="KW-0548">Nucleotidyltransferase</keyword>
<dbReference type="SUPFAM" id="SSF56672">
    <property type="entry name" value="DNA/RNA polymerases"/>
    <property type="match status" value="1"/>
</dbReference>
<keyword evidence="5 6" id="KW-0239">DNA-directed DNA polymerase</keyword>
<dbReference type="Proteomes" id="UP001368328">
    <property type="component" value="Chromosome"/>
</dbReference>
<evidence type="ECO:0000256" key="7">
    <source>
        <dbReference type="SAM" id="MobiDB-lite"/>
    </source>
</evidence>
<comment type="subunit">
    <text evidence="6">Monomer.</text>
</comment>
<evidence type="ECO:0000256" key="4">
    <source>
        <dbReference type="ARBA" id="ARBA00022763"/>
    </source>
</evidence>
<keyword evidence="6" id="KW-0963">Cytoplasm</keyword>
<evidence type="ECO:0000256" key="5">
    <source>
        <dbReference type="ARBA" id="ARBA00022932"/>
    </source>
</evidence>
<dbReference type="InterPro" id="IPR043128">
    <property type="entry name" value="Rev_trsase/Diguanyl_cyclase"/>
</dbReference>
<keyword evidence="2 6" id="KW-0515">Mutator protein</keyword>
<dbReference type="PROSITE" id="PS50173">
    <property type="entry name" value="UMUC"/>
    <property type="match status" value="1"/>
</dbReference>
<reference evidence="9 10" key="1">
    <citation type="submission" date="2024-02" db="EMBL/GenBank/DDBJ databases">
        <title>Seven novel Bacillus-like species.</title>
        <authorList>
            <person name="Liu G."/>
        </authorList>
    </citation>
    <scope>NUCLEOTIDE SEQUENCE [LARGE SCALE GENOMIC DNA]</scope>
    <source>
        <strain evidence="9 10">FJAT-53654</strain>
    </source>
</reference>
<evidence type="ECO:0000256" key="2">
    <source>
        <dbReference type="ARBA" id="ARBA00022457"/>
    </source>
</evidence>
<keyword evidence="4 6" id="KW-0227">DNA damage</keyword>
<accession>A0ABZ2N081</accession>
<dbReference type="InterPro" id="IPR036775">
    <property type="entry name" value="DNA_pol_Y-fam_lit_finger_sf"/>
</dbReference>
<dbReference type="RefSeq" id="WP_338789241.1">
    <property type="nucleotide sequence ID" value="NZ_CP147403.1"/>
</dbReference>
<keyword evidence="6" id="KW-0238">DNA-binding</keyword>
<dbReference type="PANTHER" id="PTHR11076">
    <property type="entry name" value="DNA REPAIR POLYMERASE UMUC / TRANSFERASE FAMILY MEMBER"/>
    <property type="match status" value="1"/>
</dbReference>
<dbReference type="InterPro" id="IPR024728">
    <property type="entry name" value="PolY_HhH_motif"/>
</dbReference>
<dbReference type="Gene3D" id="3.40.1170.60">
    <property type="match status" value="1"/>
</dbReference>
<dbReference type="EMBL" id="CP147403">
    <property type="protein sequence ID" value="WXB91011.1"/>
    <property type="molecule type" value="Genomic_DNA"/>
</dbReference>
<dbReference type="PANTHER" id="PTHR11076:SF33">
    <property type="entry name" value="DNA POLYMERASE KAPPA"/>
    <property type="match status" value="1"/>
</dbReference>
<proteinExistence type="inferred from homology"/>
<keyword evidence="6" id="KW-0235">DNA replication</keyword>
<keyword evidence="6 9" id="KW-0808">Transferase</keyword>
<feature type="binding site" evidence="6">
    <location>
        <position position="110"/>
    </location>
    <ligand>
        <name>Mg(2+)</name>
        <dbReference type="ChEBI" id="CHEBI:18420"/>
    </ligand>
</feature>
<dbReference type="Gene3D" id="3.30.70.270">
    <property type="match status" value="1"/>
</dbReference>
<protein>
    <recommendedName>
        <fullName evidence="6">DNA polymerase IV</fullName>
        <shortName evidence="6">Pol IV</shortName>
        <ecNumber evidence="6">2.7.7.7</ecNumber>
    </recommendedName>
</protein>
<feature type="binding site" evidence="6">
    <location>
        <position position="14"/>
    </location>
    <ligand>
        <name>Mg(2+)</name>
        <dbReference type="ChEBI" id="CHEBI:18420"/>
    </ligand>
</feature>
<dbReference type="CDD" id="cd03586">
    <property type="entry name" value="PolY_Pol_IV_kappa"/>
    <property type="match status" value="1"/>
</dbReference>
<evidence type="ECO:0000259" key="8">
    <source>
        <dbReference type="PROSITE" id="PS50173"/>
    </source>
</evidence>
<dbReference type="Gene3D" id="3.30.1490.100">
    <property type="entry name" value="DNA polymerase, Y-family, little finger domain"/>
    <property type="match status" value="1"/>
</dbReference>
<evidence type="ECO:0000313" key="10">
    <source>
        <dbReference type="Proteomes" id="UP001368328"/>
    </source>
</evidence>
<evidence type="ECO:0000256" key="1">
    <source>
        <dbReference type="ARBA" id="ARBA00010945"/>
    </source>
</evidence>
<dbReference type="GO" id="GO:0003887">
    <property type="term" value="F:DNA-directed DNA polymerase activity"/>
    <property type="evidence" value="ECO:0007669"/>
    <property type="project" value="UniProtKB-EC"/>
</dbReference>
<feature type="active site" evidence="6">
    <location>
        <position position="111"/>
    </location>
</feature>
<keyword evidence="10" id="KW-1185">Reference proteome</keyword>
<gene>
    <name evidence="6" type="primary">dinB</name>
    <name evidence="9" type="ORF">WCV66_12835</name>
</gene>
<sequence length="411" mass="46647">MERPASGRIILHVDMNSFYASVEMSYDPSLQGKPLAIAGNVEERKGIIVTCSYEARAKGVKTTMPLWQARKLCPELIVKKPNFERYRKASRAMFDLLREFTDLVEPVSIDEGYMDITQSIRTNPLEIPALIQDRLLEELLLPCSIGVAPNKFLAKMASNMKKPLGITVLRKRELSEKLWPLPVGNMHGIGDKTAEKLHSIGIESIYDLAHGDPVQLKQLLGVNGERLKQRANGVDNREVDPDSIYDFKSIGNSTTLSKDTTNENEINEVLRKLAHSVRVRMKRKEVLASKIFITIRYGNLKTITRSRKLANPIGDEDEIFSMAKQLFFTHWNEESIRLLGITAQDLVEKEGALKQLDLFSFENDAKDEPLLKVIDKINQKYGNQFIKRGVKGEREDDQSPGTSFNKDFLRE</sequence>
<dbReference type="NCBIfam" id="NF002677">
    <property type="entry name" value="PRK02406.1"/>
    <property type="match status" value="1"/>
</dbReference>
<dbReference type="InterPro" id="IPR001126">
    <property type="entry name" value="UmuC"/>
</dbReference>
<evidence type="ECO:0000256" key="6">
    <source>
        <dbReference type="HAMAP-Rule" id="MF_01113"/>
    </source>
</evidence>
<comment type="similarity">
    <text evidence="1 6">Belongs to the DNA polymerase type-Y family.</text>
</comment>
<evidence type="ECO:0000256" key="3">
    <source>
        <dbReference type="ARBA" id="ARBA00022695"/>
    </source>
</evidence>
<dbReference type="HAMAP" id="MF_01113">
    <property type="entry name" value="DNApol_IV"/>
    <property type="match status" value="1"/>
</dbReference>
<organism evidence="9 10">
    <name type="scientific">Metabacillus rhizosphaerae</name>
    <dbReference type="NCBI Taxonomy" id="3117747"/>
    <lineage>
        <taxon>Bacteria</taxon>
        <taxon>Bacillati</taxon>
        <taxon>Bacillota</taxon>
        <taxon>Bacilli</taxon>
        <taxon>Bacillales</taxon>
        <taxon>Bacillaceae</taxon>
        <taxon>Metabacillus</taxon>
    </lineage>
</organism>
<dbReference type="InterPro" id="IPR050116">
    <property type="entry name" value="DNA_polymerase-Y"/>
</dbReference>
<name>A0ABZ2N081_9BACI</name>
<comment type="subcellular location">
    <subcellularLocation>
        <location evidence="6">Cytoplasm</location>
    </subcellularLocation>
</comment>
<dbReference type="InterPro" id="IPR043502">
    <property type="entry name" value="DNA/RNA_pol_sf"/>
</dbReference>
<dbReference type="Gene3D" id="1.10.150.20">
    <property type="entry name" value="5' to 3' exonuclease, C-terminal subdomain"/>
    <property type="match status" value="1"/>
</dbReference>
<feature type="region of interest" description="Disordered" evidence="7">
    <location>
        <begin position="388"/>
        <end position="411"/>
    </location>
</feature>